<protein>
    <submittedName>
        <fullName evidence="1">Uncharacterized protein</fullName>
    </submittedName>
</protein>
<name>A0A941CTK2_9BACI</name>
<comment type="caution">
    <text evidence="1">The sequence shown here is derived from an EMBL/GenBank/DDBJ whole genome shotgun (WGS) entry which is preliminary data.</text>
</comment>
<reference evidence="1 2" key="1">
    <citation type="submission" date="2021-04" db="EMBL/GenBank/DDBJ databases">
        <title>Allobacillus sp. nov. SKP8-2 isolated from shrimp paste.</title>
        <authorList>
            <person name="Tanasupawat S."/>
            <person name="Yiamsombat S."/>
            <person name="Kanchanasin P."/>
            <person name="Kuncharoen N."/>
        </authorList>
    </citation>
    <scope>NUCLEOTIDE SEQUENCE [LARGE SCALE GENOMIC DNA]</scope>
    <source>
        <strain evidence="1 2">SKP8-2</strain>
    </source>
</reference>
<dbReference type="AlphaFoldDB" id="A0A941CTK2"/>
<proteinExistence type="predicted"/>
<keyword evidence="2" id="KW-1185">Reference proteome</keyword>
<evidence type="ECO:0000313" key="2">
    <source>
        <dbReference type="Proteomes" id="UP000675431"/>
    </source>
</evidence>
<dbReference type="EMBL" id="JAGSIE010000015">
    <property type="protein sequence ID" value="MBR7553682.1"/>
    <property type="molecule type" value="Genomic_DNA"/>
</dbReference>
<organism evidence="1 2">
    <name type="scientific">Allobacillus saliphilus</name>
    <dbReference type="NCBI Taxonomy" id="2912308"/>
    <lineage>
        <taxon>Bacteria</taxon>
        <taxon>Bacillati</taxon>
        <taxon>Bacillota</taxon>
        <taxon>Bacilli</taxon>
        <taxon>Bacillales</taxon>
        <taxon>Bacillaceae</taxon>
        <taxon>Allobacillus</taxon>
    </lineage>
</organism>
<evidence type="ECO:0000313" key="1">
    <source>
        <dbReference type="EMBL" id="MBR7553682.1"/>
    </source>
</evidence>
<gene>
    <name evidence="1" type="ORF">KC820_05875</name>
</gene>
<dbReference type="Proteomes" id="UP000675431">
    <property type="component" value="Unassembled WGS sequence"/>
</dbReference>
<accession>A0A941CTK2</accession>
<sequence length="84" mass="9591">MLNNYDMDYAILDLSVQSISHEEAEVEIIQQSIATELAEVYEYNNNQVKAIHQLVVEESEYMISVTETLTDTIVQVEQNGNPIQ</sequence>